<dbReference type="Proteomes" id="UP000014540">
    <property type="component" value="Unassembled WGS sequence"/>
</dbReference>
<dbReference type="PANTHER" id="PTHR31435">
    <property type="entry name" value="PROTEIN NATD1"/>
    <property type="match status" value="1"/>
</dbReference>
<comment type="caution">
    <text evidence="2">The sequence shown here is derived from an EMBL/GenBank/DDBJ whole genome shotgun (WGS) entry which is preliminary data.</text>
</comment>
<feature type="domain" description="N-acetyltransferase" evidence="1">
    <location>
        <begin position="5"/>
        <end position="91"/>
    </location>
</feature>
<dbReference type="SUPFAM" id="SSF55729">
    <property type="entry name" value="Acyl-CoA N-acyltransferases (Nat)"/>
    <property type="match status" value="1"/>
</dbReference>
<dbReference type="CDD" id="cd04301">
    <property type="entry name" value="NAT_SF"/>
    <property type="match status" value="1"/>
</dbReference>
<name>S3VBG7_9LEPT</name>
<dbReference type="OrthoDB" id="9793389at2"/>
<accession>S3VBG7</accession>
<dbReference type="Pfam" id="PF14542">
    <property type="entry name" value="Acetyltransf_CG"/>
    <property type="match status" value="1"/>
</dbReference>
<dbReference type="InterPro" id="IPR031165">
    <property type="entry name" value="GNAT_YJDJ"/>
</dbReference>
<dbReference type="Gene3D" id="3.40.630.30">
    <property type="match status" value="1"/>
</dbReference>
<gene>
    <name evidence="2" type="ORF">LEP1GSC058_2539</name>
</gene>
<reference evidence="2" key="1">
    <citation type="submission" date="2013-04" db="EMBL/GenBank/DDBJ databases">
        <authorList>
            <person name="Harkins D.M."/>
            <person name="Durkin A.S."/>
            <person name="Selengut J.D."/>
            <person name="Sanka R."/>
            <person name="DePew J."/>
            <person name="Purushe J."/>
            <person name="Ahmed A."/>
            <person name="van der Linden H."/>
            <person name="Goris M.G.A."/>
            <person name="Hartskeerl R.A."/>
            <person name="Vinetz J.M."/>
            <person name="Sutton G.G."/>
            <person name="Nelson W.C."/>
            <person name="Fouts D.E."/>
        </authorList>
    </citation>
    <scope>NUCLEOTIDE SEQUENCE [LARGE SCALE GENOMIC DNA]</scope>
    <source>
        <strain evidence="2">BUT 6</strain>
    </source>
</reference>
<dbReference type="InterPro" id="IPR045057">
    <property type="entry name" value="Gcn5-rel_NAT"/>
</dbReference>
<keyword evidence="3" id="KW-1185">Reference proteome</keyword>
<organism evidence="2 3">
    <name type="scientific">Leptospira fainei serovar Hurstbridge str. BUT 6</name>
    <dbReference type="NCBI Taxonomy" id="1193011"/>
    <lineage>
        <taxon>Bacteria</taxon>
        <taxon>Pseudomonadati</taxon>
        <taxon>Spirochaetota</taxon>
        <taxon>Spirochaetia</taxon>
        <taxon>Leptospirales</taxon>
        <taxon>Leptospiraceae</taxon>
        <taxon>Leptospira</taxon>
    </lineage>
</organism>
<dbReference type="AlphaFoldDB" id="S3VBG7"/>
<dbReference type="RefSeq" id="WP_016550297.1">
    <property type="nucleotide sequence ID" value="NZ_AKWZ02000010.1"/>
</dbReference>
<sequence>MNEVKHDKQSRNFTLIEDGLEARLDYSEIGKGIWNLTHTFVPGSLRGKGLASVLVKAALEEARKSDKKIIPSCSYVETFLKRNPDYSDLVSK</sequence>
<evidence type="ECO:0000259" key="1">
    <source>
        <dbReference type="PROSITE" id="PS51729"/>
    </source>
</evidence>
<protein>
    <recommendedName>
        <fullName evidence="1">N-acetyltransferase domain-containing protein</fullName>
    </recommendedName>
</protein>
<proteinExistence type="predicted"/>
<dbReference type="InterPro" id="IPR016181">
    <property type="entry name" value="Acyl_CoA_acyltransferase"/>
</dbReference>
<dbReference type="PANTHER" id="PTHR31435:SF9">
    <property type="entry name" value="PROTEIN NATD1"/>
    <property type="match status" value="1"/>
</dbReference>
<evidence type="ECO:0000313" key="2">
    <source>
        <dbReference type="EMBL" id="EPG73825.1"/>
    </source>
</evidence>
<dbReference type="STRING" id="1193011.LEP1GSC058_2539"/>
<dbReference type="PROSITE" id="PS51729">
    <property type="entry name" value="GNAT_YJDJ"/>
    <property type="match status" value="1"/>
</dbReference>
<evidence type="ECO:0000313" key="3">
    <source>
        <dbReference type="Proteomes" id="UP000014540"/>
    </source>
</evidence>
<dbReference type="EMBL" id="AKWZ02000010">
    <property type="protein sequence ID" value="EPG73825.1"/>
    <property type="molecule type" value="Genomic_DNA"/>
</dbReference>